<dbReference type="PANTHER" id="PTHR44791:SF1">
    <property type="entry name" value="TELOMERASE PROTEIN COMPONENT 1"/>
    <property type="match status" value="1"/>
</dbReference>
<dbReference type="InterPro" id="IPR052652">
    <property type="entry name" value="Telomerase_Complex_Comp"/>
</dbReference>
<dbReference type="AlphaFoldDB" id="A0A2P8DAV0"/>
<feature type="domain" description="TROVE" evidence="1">
    <location>
        <begin position="13"/>
        <end position="327"/>
    </location>
</feature>
<dbReference type="Gene3D" id="3.40.50.410">
    <property type="entry name" value="von Willebrand factor, type A domain"/>
    <property type="match status" value="1"/>
</dbReference>
<evidence type="ECO:0000313" key="2">
    <source>
        <dbReference type="EMBL" id="PSK94343.1"/>
    </source>
</evidence>
<dbReference type="InterPro" id="IPR037214">
    <property type="entry name" value="TROVE_dom_sf"/>
</dbReference>
<name>A0A2P8DAV0_9BACT</name>
<dbReference type="EMBL" id="PYGD01000001">
    <property type="protein sequence ID" value="PSK94343.1"/>
    <property type="molecule type" value="Genomic_DNA"/>
</dbReference>
<reference evidence="2 3" key="1">
    <citation type="submission" date="2018-03" db="EMBL/GenBank/DDBJ databases">
        <title>Genomic Encyclopedia of Type Strains, Phase III (KMG-III): the genomes of soil and plant-associated and newly described type strains.</title>
        <authorList>
            <person name="Whitman W."/>
        </authorList>
    </citation>
    <scope>NUCLEOTIDE SEQUENCE [LARGE SCALE GENOMIC DNA]</scope>
    <source>
        <strain evidence="2 3">CGMCC 1.12700</strain>
    </source>
</reference>
<evidence type="ECO:0000259" key="1">
    <source>
        <dbReference type="PROSITE" id="PS50988"/>
    </source>
</evidence>
<proteinExistence type="predicted"/>
<dbReference type="GO" id="GO:0070034">
    <property type="term" value="F:telomerase RNA binding"/>
    <property type="evidence" value="ECO:0007669"/>
    <property type="project" value="TreeGrafter"/>
</dbReference>
<dbReference type="Proteomes" id="UP000240572">
    <property type="component" value="Unassembled WGS sequence"/>
</dbReference>
<dbReference type="PANTHER" id="PTHR44791">
    <property type="entry name" value="TELOMERASE PROTEIN COMPONENT 1 TEP1"/>
    <property type="match status" value="1"/>
</dbReference>
<dbReference type="GO" id="GO:0003720">
    <property type="term" value="F:telomerase activity"/>
    <property type="evidence" value="ECO:0007669"/>
    <property type="project" value="TreeGrafter"/>
</dbReference>
<dbReference type="InterPro" id="IPR036465">
    <property type="entry name" value="vWFA_dom_sf"/>
</dbReference>
<comment type="caution">
    <text evidence="2">The sequence shown here is derived from an EMBL/GenBank/DDBJ whole genome shotgun (WGS) entry which is preliminary data.</text>
</comment>
<dbReference type="PROSITE" id="PS50988">
    <property type="entry name" value="TROVE"/>
    <property type="match status" value="1"/>
</dbReference>
<dbReference type="InterPro" id="IPR008858">
    <property type="entry name" value="TROVE_dom"/>
</dbReference>
<organism evidence="2 3">
    <name type="scientific">Taibaiella chishuiensis</name>
    <dbReference type="NCBI Taxonomy" id="1434707"/>
    <lineage>
        <taxon>Bacteria</taxon>
        <taxon>Pseudomonadati</taxon>
        <taxon>Bacteroidota</taxon>
        <taxon>Chitinophagia</taxon>
        <taxon>Chitinophagales</taxon>
        <taxon>Chitinophagaceae</taxon>
        <taxon>Taibaiella</taxon>
    </lineage>
</organism>
<dbReference type="RefSeq" id="WP_181358306.1">
    <property type="nucleotide sequence ID" value="NZ_PYGD01000001.1"/>
</dbReference>
<dbReference type="SUPFAM" id="SSF140864">
    <property type="entry name" value="TROVE domain-like"/>
    <property type="match status" value="1"/>
</dbReference>
<dbReference type="Pfam" id="PF05731">
    <property type="entry name" value="TROVE"/>
    <property type="match status" value="1"/>
</dbReference>
<protein>
    <submittedName>
        <fullName evidence="2">TROVE domain-containing protein</fullName>
    </submittedName>
</protein>
<sequence length="525" mass="58489">MKFNRSAKENGTTTNYMGAKAYVMSAEMELYTAVATCVVDDAYYEKAAARLERIRSLVSRCPATFTARLAVYARKELNLRSIPVLLAVELARVHAGDNLVSNVIRNIVLRADEIKEVLACYQLSNSREATKKLNRLSKQVQKGLAQAFNRFDEYQFAKYNTASEIKLKDALFLVHPKAKDEAQQQLFNKIATGTLATPYTWETELSALGKQHFATQAARAMAFTETWDALVLSKRLGYMALLRNLRNLVYYSSTVAFTQALAQLTSEQQINASRQLPFRYLSAFKELETIQQQKGVPKLLQQKAKQAMVALEQALVTSCANIPVQRGTTVILSDNSGSMFGDLGGKSLVSAMSKRTTADIANLFAVLYWNQSPGAYIGLFGDKLVNPQLSRKERVFENFTRINEAAKNCGPATERGIFDYMSQLIRTQQIVDRIIIFSDCQVGQGCKWFDHAGNRGDNFNQLLVQYRLINPGVKVYSIDLKGYGNTMVEQGAVLVSGWNERIFDMIAAVEAGQGVVETINAIDLG</sequence>
<accession>A0A2P8DAV0</accession>
<keyword evidence="3" id="KW-1185">Reference proteome</keyword>
<evidence type="ECO:0000313" key="3">
    <source>
        <dbReference type="Proteomes" id="UP000240572"/>
    </source>
</evidence>
<dbReference type="GO" id="GO:0000722">
    <property type="term" value="P:telomere maintenance via recombination"/>
    <property type="evidence" value="ECO:0007669"/>
    <property type="project" value="TreeGrafter"/>
</dbReference>
<dbReference type="SUPFAM" id="SSF53300">
    <property type="entry name" value="vWA-like"/>
    <property type="match status" value="1"/>
</dbReference>
<gene>
    <name evidence="2" type="ORF">B0I18_101498</name>
</gene>